<dbReference type="InterPro" id="IPR001254">
    <property type="entry name" value="Trypsin_dom"/>
</dbReference>
<evidence type="ECO:0000256" key="1">
    <source>
        <dbReference type="ARBA" id="ARBA00023157"/>
    </source>
</evidence>
<dbReference type="SUPFAM" id="SSF50494">
    <property type="entry name" value="Trypsin-like serine proteases"/>
    <property type="match status" value="3"/>
</dbReference>
<keyword evidence="1" id="KW-1015">Disulfide bond</keyword>
<feature type="chain" id="PRO_5016246271" evidence="4">
    <location>
        <begin position="17"/>
        <end position="631"/>
    </location>
</feature>
<dbReference type="InterPro" id="IPR018114">
    <property type="entry name" value="TRYPSIN_HIS"/>
</dbReference>
<name>A0A336MPT1_CULSO</name>
<feature type="domain" description="Peptidase S1" evidence="5">
    <location>
        <begin position="30"/>
        <end position="174"/>
    </location>
</feature>
<dbReference type="FunFam" id="2.40.10.10:FF:000068">
    <property type="entry name" value="transmembrane protease serine 2"/>
    <property type="match status" value="2"/>
</dbReference>
<dbReference type="InterPro" id="IPR009003">
    <property type="entry name" value="Peptidase_S1_PA"/>
</dbReference>
<gene>
    <name evidence="6" type="primary">CSON004811</name>
</gene>
<sequence>MKGLFLLLLTLTVVWAYPSKLLLSYTGGRIVGGENAVKGEFPFIVSIRWGIFGSSQHVCTMEIVAGMTDMKNSNGLEKWQTIKVVERILYPDYPGGVQPNDIALLRLENPLELNENVQKIALPVKGSETTGITTLAGWGSTSSTTSPVYPTDLQRIDLPIVPLSKFQVSFTGGRIVGGENAVQGEFPYIVSIRWGVLGTSQHVCGGTILNERWVLTAGHCVTELPLPGTMQIVAGMTDMKNSNGLEKWQTIKVVERIVHPDYQGGVNPNDIALLRLETALELNENVQKVALPAKGSETSGTTILAGWGSTSTTTNPIMPTDLQRIDLPVVGLKECDAALTSLVGTHPLADTNICTGPLSGGYSACSGDSGGPLLQKTANGIEQVGIVSWGIVPCGTKGAPSERKMKGALSLILVIITTVTAHPNKFHIGYSGGRIVGGTNAAPGEFPYIVSIKWGFIGLLQHVCGGSILNENWILTAGHCLTELPFPGTIKIVAGMTDKYNSSGLENWQVIKVIERIVHPDYAGGVNPNDIALLRLETPLELNANVQTVNLPVPGSLTQGTGILAGWGSTSTTTNISLPDNLQRVNVTIVDLDMCNEALNILIGDHPLATTNICSGPLSLEVGACSPISEP</sequence>
<dbReference type="Gene3D" id="2.40.10.10">
    <property type="entry name" value="Trypsin-like serine proteases"/>
    <property type="match status" value="4"/>
</dbReference>
<evidence type="ECO:0000256" key="2">
    <source>
        <dbReference type="ARBA" id="ARBA00024195"/>
    </source>
</evidence>
<feature type="signal peptide" evidence="4">
    <location>
        <begin position="1"/>
        <end position="16"/>
    </location>
</feature>
<accession>A0A336MPT1</accession>
<dbReference type="OMA" id="CVHPETI"/>
<keyword evidence="4" id="KW-0732">Signal</keyword>
<keyword evidence="3" id="KW-0378">Hydrolase</keyword>
<dbReference type="InterPro" id="IPR043504">
    <property type="entry name" value="Peptidase_S1_PA_chymotrypsin"/>
</dbReference>
<evidence type="ECO:0000256" key="4">
    <source>
        <dbReference type="SAM" id="SignalP"/>
    </source>
</evidence>
<dbReference type="PANTHER" id="PTHR24252">
    <property type="entry name" value="ACROSIN-RELATED"/>
    <property type="match status" value="1"/>
</dbReference>
<dbReference type="PROSITE" id="PS00135">
    <property type="entry name" value="TRYPSIN_SER"/>
    <property type="match status" value="1"/>
</dbReference>
<organism evidence="6">
    <name type="scientific">Culicoides sonorensis</name>
    <name type="common">Biting midge</name>
    <dbReference type="NCBI Taxonomy" id="179676"/>
    <lineage>
        <taxon>Eukaryota</taxon>
        <taxon>Metazoa</taxon>
        <taxon>Ecdysozoa</taxon>
        <taxon>Arthropoda</taxon>
        <taxon>Hexapoda</taxon>
        <taxon>Insecta</taxon>
        <taxon>Pterygota</taxon>
        <taxon>Neoptera</taxon>
        <taxon>Endopterygota</taxon>
        <taxon>Diptera</taxon>
        <taxon>Nematocera</taxon>
        <taxon>Chironomoidea</taxon>
        <taxon>Ceratopogonidae</taxon>
        <taxon>Ceratopogoninae</taxon>
        <taxon>Culicoides</taxon>
        <taxon>Monoculicoides</taxon>
    </lineage>
</organism>
<dbReference type="GO" id="GO:0004252">
    <property type="term" value="F:serine-type endopeptidase activity"/>
    <property type="evidence" value="ECO:0007669"/>
    <property type="project" value="InterPro"/>
</dbReference>
<dbReference type="VEuPathDB" id="VectorBase:CSON004811"/>
<dbReference type="SMART" id="SM00020">
    <property type="entry name" value="Tryp_SPc"/>
    <property type="match status" value="3"/>
</dbReference>
<feature type="domain" description="Peptidase S1" evidence="5">
    <location>
        <begin position="175"/>
        <end position="479"/>
    </location>
</feature>
<keyword evidence="3" id="KW-0720">Serine protease</keyword>
<dbReference type="PRINTS" id="PR00722">
    <property type="entry name" value="CHYMOTRYPSIN"/>
</dbReference>
<proteinExistence type="inferred from homology"/>
<dbReference type="PROSITE" id="PS00134">
    <property type="entry name" value="TRYPSIN_HIS"/>
    <property type="match status" value="2"/>
</dbReference>
<dbReference type="InterPro" id="IPR001314">
    <property type="entry name" value="Peptidase_S1A"/>
</dbReference>
<dbReference type="EMBL" id="UFQT01001980">
    <property type="protein sequence ID" value="SSX32286.1"/>
    <property type="molecule type" value="Genomic_DNA"/>
</dbReference>
<dbReference type="InterPro" id="IPR033116">
    <property type="entry name" value="TRYPSIN_SER"/>
</dbReference>
<dbReference type="PROSITE" id="PS50240">
    <property type="entry name" value="TRYPSIN_DOM"/>
    <property type="match status" value="3"/>
</dbReference>
<keyword evidence="3" id="KW-0645">Protease</keyword>
<dbReference type="PANTHER" id="PTHR24252:SF7">
    <property type="entry name" value="HYALIN"/>
    <property type="match status" value="1"/>
</dbReference>
<reference evidence="6" key="1">
    <citation type="submission" date="2018-07" db="EMBL/GenBank/DDBJ databases">
        <authorList>
            <person name="Quirk P.G."/>
            <person name="Krulwich T.A."/>
        </authorList>
    </citation>
    <scope>NUCLEOTIDE SEQUENCE</scope>
</reference>
<comment type="similarity">
    <text evidence="2">Belongs to the peptidase S1 family. CLIP subfamily.</text>
</comment>
<evidence type="ECO:0000313" key="6">
    <source>
        <dbReference type="EMBL" id="SSX32286.1"/>
    </source>
</evidence>
<dbReference type="GO" id="GO:0006508">
    <property type="term" value="P:proteolysis"/>
    <property type="evidence" value="ECO:0007669"/>
    <property type="project" value="UniProtKB-KW"/>
</dbReference>
<dbReference type="CDD" id="cd00190">
    <property type="entry name" value="Tryp_SPc"/>
    <property type="match status" value="2"/>
</dbReference>
<evidence type="ECO:0000259" key="5">
    <source>
        <dbReference type="PROSITE" id="PS50240"/>
    </source>
</evidence>
<feature type="domain" description="Peptidase S1" evidence="5">
    <location>
        <begin position="475"/>
        <end position="631"/>
    </location>
</feature>
<evidence type="ECO:0000256" key="3">
    <source>
        <dbReference type="RuleBase" id="RU363034"/>
    </source>
</evidence>
<dbReference type="AlphaFoldDB" id="A0A336MPT1"/>
<protein>
    <submittedName>
        <fullName evidence="6">CSON004811 protein</fullName>
    </submittedName>
</protein>
<dbReference type="Pfam" id="PF00089">
    <property type="entry name" value="Trypsin"/>
    <property type="match status" value="3"/>
</dbReference>